<accession>A0AAE0K7S3</accession>
<evidence type="ECO:0000313" key="3">
    <source>
        <dbReference type="EMBL" id="KAK3371011.1"/>
    </source>
</evidence>
<organism evidence="3 4">
    <name type="scientific">Lasiosphaeria ovina</name>
    <dbReference type="NCBI Taxonomy" id="92902"/>
    <lineage>
        <taxon>Eukaryota</taxon>
        <taxon>Fungi</taxon>
        <taxon>Dikarya</taxon>
        <taxon>Ascomycota</taxon>
        <taxon>Pezizomycotina</taxon>
        <taxon>Sordariomycetes</taxon>
        <taxon>Sordariomycetidae</taxon>
        <taxon>Sordariales</taxon>
        <taxon>Lasiosphaeriaceae</taxon>
        <taxon>Lasiosphaeria</taxon>
    </lineage>
</organism>
<sequence length="513" mass="59220">MDDDRSREGTPAEFGLPDLYIILHHVYCDLEPEMCLFLTRPISGDDYSHDGGFLGSGSAETMPGTLRKYYPHLAFTAIRTQFCKFCPTEHAKDADTVQWEKGVQLYSQQLIDDFERMAAQRPNFLERKGSDTCLPHRPIYDRYFLYRHRAHLKEILSKDDSRRDIAALLGYIENEARYVQGIKNCDLLFEAGLVDSDSVRYLFLEGDVVVYYRNGKLGTAVLVSRPLPHLQGSEMHYDFHLVRHECDGGSLVRIPDCVTFNITPPEGAIMRISDLVVYPLEFAPDWARGLLRDRGWDNWVYWQRSTEARKLSRAAVAFEAQQIMYSAYPYSAQTRVGDDSRNWPRSVKEFIKGPGNYLYLMPAHIPGAPPYGSECIVRTPSDSKESEFTQLGPDDLIDGQPYDYGLDEQPSDYDLDEQPSDYDLDEQPINYDLDEQPNDHDLDEQPNDYDLDEQTSDYYLDKQPINYDLDEQPSDHDLDEQPSDHDLDEQPYDYDLDEQPSDYDLDEPLDYEA</sequence>
<feature type="region of interest" description="Disordered" evidence="1">
    <location>
        <begin position="378"/>
        <end position="513"/>
    </location>
</feature>
<dbReference type="Pfam" id="PF22942">
    <property type="entry name" value="DUF7025"/>
    <property type="match status" value="1"/>
</dbReference>
<proteinExistence type="predicted"/>
<dbReference type="Proteomes" id="UP001287356">
    <property type="component" value="Unassembled WGS sequence"/>
</dbReference>
<keyword evidence="4" id="KW-1185">Reference proteome</keyword>
<feature type="compositionally biased region" description="Acidic residues" evidence="1">
    <location>
        <begin position="405"/>
        <end position="455"/>
    </location>
</feature>
<reference evidence="3" key="2">
    <citation type="submission" date="2023-06" db="EMBL/GenBank/DDBJ databases">
        <authorList>
            <consortium name="Lawrence Berkeley National Laboratory"/>
            <person name="Haridas S."/>
            <person name="Hensen N."/>
            <person name="Bonometti L."/>
            <person name="Westerberg I."/>
            <person name="Brannstrom I.O."/>
            <person name="Guillou S."/>
            <person name="Cros-Aarteil S."/>
            <person name="Calhoun S."/>
            <person name="Kuo A."/>
            <person name="Mondo S."/>
            <person name="Pangilinan J."/>
            <person name="Riley R."/>
            <person name="Labutti K."/>
            <person name="Andreopoulos B."/>
            <person name="Lipzen A."/>
            <person name="Chen C."/>
            <person name="Yanf M."/>
            <person name="Daum C."/>
            <person name="Ng V."/>
            <person name="Clum A."/>
            <person name="Steindorff A."/>
            <person name="Ohm R."/>
            <person name="Martin F."/>
            <person name="Silar P."/>
            <person name="Natvig D."/>
            <person name="Lalanne C."/>
            <person name="Gautier V."/>
            <person name="Ament-Velasquez S.L."/>
            <person name="Kruys A."/>
            <person name="Hutchinson M.I."/>
            <person name="Powell A.J."/>
            <person name="Barry K."/>
            <person name="Miller A.N."/>
            <person name="Grigoriev I.V."/>
            <person name="Debuchy R."/>
            <person name="Gladieux P."/>
            <person name="Thoren M.H."/>
            <person name="Johannesson H."/>
        </authorList>
    </citation>
    <scope>NUCLEOTIDE SEQUENCE</scope>
    <source>
        <strain evidence="3">CBS 958.72</strain>
    </source>
</reference>
<dbReference type="EMBL" id="JAULSN010000005">
    <property type="protein sequence ID" value="KAK3371011.1"/>
    <property type="molecule type" value="Genomic_DNA"/>
</dbReference>
<evidence type="ECO:0000259" key="2">
    <source>
        <dbReference type="Pfam" id="PF22942"/>
    </source>
</evidence>
<reference evidence="3" key="1">
    <citation type="journal article" date="2023" name="Mol. Phylogenet. Evol.">
        <title>Genome-scale phylogeny and comparative genomics of the fungal order Sordariales.</title>
        <authorList>
            <person name="Hensen N."/>
            <person name="Bonometti L."/>
            <person name="Westerberg I."/>
            <person name="Brannstrom I.O."/>
            <person name="Guillou S."/>
            <person name="Cros-Aarteil S."/>
            <person name="Calhoun S."/>
            <person name="Haridas S."/>
            <person name="Kuo A."/>
            <person name="Mondo S."/>
            <person name="Pangilinan J."/>
            <person name="Riley R."/>
            <person name="LaButti K."/>
            <person name="Andreopoulos B."/>
            <person name="Lipzen A."/>
            <person name="Chen C."/>
            <person name="Yan M."/>
            <person name="Daum C."/>
            <person name="Ng V."/>
            <person name="Clum A."/>
            <person name="Steindorff A."/>
            <person name="Ohm R.A."/>
            <person name="Martin F."/>
            <person name="Silar P."/>
            <person name="Natvig D.O."/>
            <person name="Lalanne C."/>
            <person name="Gautier V."/>
            <person name="Ament-Velasquez S.L."/>
            <person name="Kruys A."/>
            <person name="Hutchinson M.I."/>
            <person name="Powell A.J."/>
            <person name="Barry K."/>
            <person name="Miller A.N."/>
            <person name="Grigoriev I.V."/>
            <person name="Debuchy R."/>
            <person name="Gladieux P."/>
            <person name="Hiltunen Thoren M."/>
            <person name="Johannesson H."/>
        </authorList>
    </citation>
    <scope>NUCLEOTIDE SEQUENCE</scope>
    <source>
        <strain evidence="3">CBS 958.72</strain>
    </source>
</reference>
<evidence type="ECO:0000313" key="4">
    <source>
        <dbReference type="Proteomes" id="UP001287356"/>
    </source>
</evidence>
<feature type="compositionally biased region" description="Acidic residues" evidence="1">
    <location>
        <begin position="468"/>
        <end position="513"/>
    </location>
</feature>
<gene>
    <name evidence="3" type="ORF">B0T24DRAFT_705709</name>
</gene>
<comment type="caution">
    <text evidence="3">The sequence shown here is derived from an EMBL/GenBank/DDBJ whole genome shotgun (WGS) entry which is preliminary data.</text>
</comment>
<feature type="domain" description="DUF7025" evidence="2">
    <location>
        <begin position="187"/>
        <end position="284"/>
    </location>
</feature>
<protein>
    <recommendedName>
        <fullName evidence="2">DUF7025 domain-containing protein</fullName>
    </recommendedName>
</protein>
<dbReference type="InterPro" id="IPR054289">
    <property type="entry name" value="DUF7025"/>
</dbReference>
<dbReference type="AlphaFoldDB" id="A0AAE0K7S3"/>
<name>A0AAE0K7S3_9PEZI</name>
<evidence type="ECO:0000256" key="1">
    <source>
        <dbReference type="SAM" id="MobiDB-lite"/>
    </source>
</evidence>